<dbReference type="CDD" id="cd02980">
    <property type="entry name" value="TRX_Fd_family"/>
    <property type="match status" value="1"/>
</dbReference>
<accession>A0A0J9BZT4</accession>
<evidence type="ECO:0000313" key="1">
    <source>
        <dbReference type="EMBL" id="KMW18343.1"/>
    </source>
</evidence>
<dbReference type="PATRIC" id="fig|742734.4.peg.3483"/>
<dbReference type="Proteomes" id="UP000037392">
    <property type="component" value="Unassembled WGS sequence"/>
</dbReference>
<dbReference type="AlphaFoldDB" id="A0A0J9BZT4"/>
<comment type="caution">
    <text evidence="1">The sequence shown here is derived from an EMBL/GenBank/DDBJ whole genome shotgun (WGS) entry which is preliminary data.</text>
</comment>
<dbReference type="SUPFAM" id="SSF52833">
    <property type="entry name" value="Thioredoxin-like"/>
    <property type="match status" value="1"/>
</dbReference>
<organism evidence="1">
    <name type="scientific">[Clostridium] citroniae WAL-19142</name>
    <dbReference type="NCBI Taxonomy" id="742734"/>
    <lineage>
        <taxon>Bacteria</taxon>
        <taxon>Bacillati</taxon>
        <taxon>Bacillota</taxon>
        <taxon>Clostridia</taxon>
        <taxon>Lachnospirales</taxon>
        <taxon>Lachnospiraceae</taxon>
        <taxon>Enterocloster</taxon>
    </lineage>
</organism>
<sequence length="159" mass="17365">MQSNSNTENEIQTNEILDYYAGLQNRSSQEMIVEMLRELQEVNGCIGPGLREMAAQAADVKVSTIQAIIKRIPSLKESAYRHEIVFCIGKNCAAKGSLDVLQKLKQKLGINGDGISRDGTVYLKTRSCLKHCRTAPNVMVDGCLCCGKSAEEIAKLVSG</sequence>
<dbReference type="Gene3D" id="3.40.30.10">
    <property type="entry name" value="Glutaredoxin"/>
    <property type="match status" value="1"/>
</dbReference>
<dbReference type="Pfam" id="PF01257">
    <property type="entry name" value="2Fe-2S_thioredx"/>
    <property type="match status" value="1"/>
</dbReference>
<reference evidence="1" key="1">
    <citation type="submission" date="2011-04" db="EMBL/GenBank/DDBJ databases">
        <title>The Genome Sequence of Clostridium citroniae WAL-19142.</title>
        <authorList>
            <consortium name="The Broad Institute Genome Sequencing Platform"/>
            <person name="Earl A."/>
            <person name="Ward D."/>
            <person name="Feldgarden M."/>
            <person name="Gevers D."/>
            <person name="Warren Y.A."/>
            <person name="Tyrrell K.L."/>
            <person name="Citron D.M."/>
            <person name="Goldstein E.J."/>
            <person name="Daigneault M."/>
            <person name="Allen-Vercoe E."/>
            <person name="Young S.K."/>
            <person name="Zeng Q."/>
            <person name="Gargeya S."/>
            <person name="Fitzgerald M."/>
            <person name="Haas B."/>
            <person name="Abouelleil A."/>
            <person name="Alvarado L."/>
            <person name="Arachchi H.M."/>
            <person name="Berlin A."/>
            <person name="Brown A."/>
            <person name="Chapman S.B."/>
            <person name="Chen Z."/>
            <person name="Dunbar C."/>
            <person name="Freedman E."/>
            <person name="Gearin G."/>
            <person name="Gellesch M."/>
            <person name="Goldberg J."/>
            <person name="Griggs A."/>
            <person name="Gujja S."/>
            <person name="Heilman E.R."/>
            <person name="Heiman D."/>
            <person name="Howarth C."/>
            <person name="Larson L."/>
            <person name="Lui A."/>
            <person name="MacDonald P.J."/>
            <person name="Mehta T."/>
            <person name="Montmayeur A."/>
            <person name="Murphy C."/>
            <person name="Neiman D."/>
            <person name="Pearson M."/>
            <person name="Priest M."/>
            <person name="Roberts A."/>
            <person name="Saif S."/>
            <person name="Shea T."/>
            <person name="Shenoy N."/>
            <person name="Sisk P."/>
            <person name="Stolte C."/>
            <person name="Sykes S."/>
            <person name="White J."/>
            <person name="Yandava C."/>
            <person name="Wortman J."/>
            <person name="Nusbaum C."/>
            <person name="Birren B."/>
        </authorList>
    </citation>
    <scope>NUCLEOTIDE SEQUENCE [LARGE SCALE GENOMIC DNA]</scope>
    <source>
        <strain evidence="1">WAL-19142</strain>
    </source>
</reference>
<dbReference type="GeneID" id="93162214"/>
<name>A0A0J9BZT4_9FIRM</name>
<dbReference type="PANTHER" id="PTHR43342">
    <property type="entry name" value="NADH-QUINONE OXIDOREDUCTASE, E SUBUNIT"/>
    <property type="match status" value="1"/>
</dbReference>
<dbReference type="OrthoDB" id="1971655at2"/>
<dbReference type="InterPro" id="IPR036249">
    <property type="entry name" value="Thioredoxin-like_sf"/>
</dbReference>
<dbReference type="EMBL" id="ADLK01000024">
    <property type="protein sequence ID" value="KMW18343.1"/>
    <property type="molecule type" value="Genomic_DNA"/>
</dbReference>
<protein>
    <submittedName>
        <fullName evidence="1">Uncharacterized protein</fullName>
    </submittedName>
</protein>
<proteinExistence type="predicted"/>
<dbReference type="RefSeq" id="WP_007858968.1">
    <property type="nucleotide sequence ID" value="NZ_KQ235879.1"/>
</dbReference>
<gene>
    <name evidence="1" type="ORF">HMPREF9470_03253</name>
</gene>
<dbReference type="InterPro" id="IPR028431">
    <property type="entry name" value="NADP_DH_HndA-like"/>
</dbReference>
<dbReference type="PANTHER" id="PTHR43342:SF2">
    <property type="entry name" value="POTENTIAL NAD-REDUCING HYDROGENASE SUBUNIT"/>
    <property type="match status" value="1"/>
</dbReference>